<evidence type="ECO:0000259" key="1">
    <source>
        <dbReference type="Pfam" id="PF03358"/>
    </source>
</evidence>
<evidence type="ECO:0000313" key="3">
    <source>
        <dbReference type="Proteomes" id="UP000317550"/>
    </source>
</evidence>
<dbReference type="SUPFAM" id="SSF52218">
    <property type="entry name" value="Flavoproteins"/>
    <property type="match status" value="1"/>
</dbReference>
<accession>A0A516SHX5</accession>
<dbReference type="Pfam" id="PF03358">
    <property type="entry name" value="FMN_red"/>
    <property type="match status" value="1"/>
</dbReference>
<dbReference type="KEGG" id="cari:FNU76_16055"/>
<dbReference type="InterPro" id="IPR005025">
    <property type="entry name" value="FMN_Rdtase-like_dom"/>
</dbReference>
<organism evidence="2 3">
    <name type="scientific">Chitinimonas arctica</name>
    <dbReference type="NCBI Taxonomy" id="2594795"/>
    <lineage>
        <taxon>Bacteria</taxon>
        <taxon>Pseudomonadati</taxon>
        <taxon>Pseudomonadota</taxon>
        <taxon>Betaproteobacteria</taxon>
        <taxon>Neisseriales</taxon>
        <taxon>Chitinibacteraceae</taxon>
        <taxon>Chitinimonas</taxon>
    </lineage>
</organism>
<name>A0A516SHX5_9NEIS</name>
<dbReference type="RefSeq" id="WP_144279128.1">
    <property type="nucleotide sequence ID" value="NZ_CP041730.1"/>
</dbReference>
<dbReference type="AlphaFoldDB" id="A0A516SHX5"/>
<dbReference type="GO" id="GO:0016491">
    <property type="term" value="F:oxidoreductase activity"/>
    <property type="evidence" value="ECO:0007669"/>
    <property type="project" value="InterPro"/>
</dbReference>
<evidence type="ECO:0000313" key="2">
    <source>
        <dbReference type="EMBL" id="QDQ27740.1"/>
    </source>
</evidence>
<reference evidence="3" key="1">
    <citation type="submission" date="2019-07" db="EMBL/GenBank/DDBJ databases">
        <title>Chitinimonas sp. nov., isolated from Ny-Alesund, arctica soil.</title>
        <authorList>
            <person name="Xu Q."/>
            <person name="Peng F."/>
        </authorList>
    </citation>
    <scope>NUCLEOTIDE SEQUENCE [LARGE SCALE GENOMIC DNA]</scope>
    <source>
        <strain evidence="3">R3-44</strain>
    </source>
</reference>
<protein>
    <submittedName>
        <fullName evidence="2">Flavodoxin family protein</fullName>
    </submittedName>
</protein>
<dbReference type="EMBL" id="CP041730">
    <property type="protein sequence ID" value="QDQ27740.1"/>
    <property type="molecule type" value="Genomic_DNA"/>
</dbReference>
<sequence length="154" mass="15790">MKCLLILHAGESGAGHAFALAQAAAEGAQAEAGGVQVCLWPALQAGVDELLAADALLFVTPEKFGYMAGALKDFFDRTFYPAQGKVAGLPYALIVVAGNDGLGAIGAVERIARGYPFKPVAEPLLVRGAPTPVELAQARELGEALASGLLLGIF</sequence>
<dbReference type="OrthoDB" id="5736081at2"/>
<dbReference type="Proteomes" id="UP000317550">
    <property type="component" value="Chromosome"/>
</dbReference>
<feature type="domain" description="NADPH-dependent FMN reductase-like" evidence="1">
    <location>
        <begin position="42"/>
        <end position="101"/>
    </location>
</feature>
<gene>
    <name evidence="2" type="ORF">FNU76_16055</name>
</gene>
<keyword evidence="3" id="KW-1185">Reference proteome</keyword>
<proteinExistence type="predicted"/>
<dbReference type="Gene3D" id="3.40.50.360">
    <property type="match status" value="1"/>
</dbReference>
<dbReference type="InterPro" id="IPR029039">
    <property type="entry name" value="Flavoprotein-like_sf"/>
</dbReference>